<dbReference type="EMBL" id="CP019641">
    <property type="protein sequence ID" value="AQQ55341.1"/>
    <property type="molecule type" value="Genomic_DNA"/>
</dbReference>
<evidence type="ECO:0000313" key="2">
    <source>
        <dbReference type="Proteomes" id="UP000188184"/>
    </source>
</evidence>
<dbReference type="RefSeq" id="WP_077591199.1">
    <property type="nucleotide sequence ID" value="NZ_CP019641.1"/>
</dbReference>
<evidence type="ECO:0000313" key="1">
    <source>
        <dbReference type="EMBL" id="AQQ55341.1"/>
    </source>
</evidence>
<sequence length="202" mass="23345">MSTLQIKGMDDLIVASFLNSYELTKLNNQWGMRVPIVEDKMQYLTDYLEHHALTGLVELNAEDKTFLIRPNLMLEQKLREWTVNGNVNALNPADIRMSTLFVWTALFAQRREFGVVVPTGLSPKLQITFEVLFSKYIESAKLVSNGKAFQIQPFLEVFLLSIIHKRPVMETGEFSYMLSDSDKRRVRKIMLKLEEEGEIRNA</sequence>
<keyword evidence="1" id="KW-0614">Plasmid</keyword>
<reference evidence="1 2" key="1">
    <citation type="submission" date="2017-02" db="EMBL/GenBank/DDBJ databases">
        <title>The complete genomic sequence of a novel cold adapted crude oil-degrading bacterium Planococcus qaidamina Y42.</title>
        <authorList>
            <person name="Yang R."/>
        </authorList>
    </citation>
    <scope>NUCLEOTIDE SEQUENCE [LARGE SCALE GENOMIC DNA]</scope>
    <source>
        <strain evidence="1 2">Y42</strain>
        <plasmid evidence="1 2">unnamed1</plasmid>
    </source>
</reference>
<dbReference type="KEGG" id="pmar:B0X71_19395"/>
<keyword evidence="2" id="KW-1185">Reference proteome</keyword>
<proteinExistence type="predicted"/>
<name>A0A1Q2L4K7_9BACL</name>
<organism evidence="1 2">
    <name type="scientific">Planococcus lenghuensis</name>
    <dbReference type="NCBI Taxonomy" id="2213202"/>
    <lineage>
        <taxon>Bacteria</taxon>
        <taxon>Bacillati</taxon>
        <taxon>Bacillota</taxon>
        <taxon>Bacilli</taxon>
        <taxon>Bacillales</taxon>
        <taxon>Caryophanaceae</taxon>
        <taxon>Planococcus</taxon>
    </lineage>
</organism>
<accession>A0A1Q2L4K7</accession>
<protein>
    <submittedName>
        <fullName evidence="1">Uncharacterized protein</fullName>
    </submittedName>
</protein>
<dbReference type="AlphaFoldDB" id="A0A1Q2L4K7"/>
<gene>
    <name evidence="1" type="ORF">B0X71_19395</name>
</gene>
<dbReference type="Proteomes" id="UP000188184">
    <property type="component" value="Plasmid unnamed1"/>
</dbReference>
<geneLocation type="plasmid" evidence="1 2">
    <name>unnamed1</name>
</geneLocation>
<dbReference type="OrthoDB" id="2990876at2"/>